<dbReference type="AlphaFoldDB" id="B9TM57"/>
<evidence type="ECO:0000313" key="1">
    <source>
        <dbReference type="EMBL" id="EEF23056.1"/>
    </source>
</evidence>
<name>B9TM57_RICCO</name>
<reference evidence="2" key="1">
    <citation type="journal article" date="2010" name="Nat. Biotechnol.">
        <title>Draft genome sequence of the oilseed species Ricinus communis.</title>
        <authorList>
            <person name="Chan A.P."/>
            <person name="Crabtree J."/>
            <person name="Zhao Q."/>
            <person name="Lorenzi H."/>
            <person name="Orvis J."/>
            <person name="Puiu D."/>
            <person name="Melake-Berhan A."/>
            <person name="Jones K.M."/>
            <person name="Redman J."/>
            <person name="Chen G."/>
            <person name="Cahoon E.B."/>
            <person name="Gedil M."/>
            <person name="Stanke M."/>
            <person name="Haas B.J."/>
            <person name="Wortman J.R."/>
            <person name="Fraser-Liggett C.M."/>
            <person name="Ravel J."/>
            <person name="Rabinowicz P.D."/>
        </authorList>
    </citation>
    <scope>NUCLEOTIDE SEQUENCE [LARGE SCALE GENOMIC DNA]</scope>
    <source>
        <strain evidence="2">cv. Hale</strain>
    </source>
</reference>
<keyword evidence="2" id="KW-1185">Reference proteome</keyword>
<organism evidence="1 2">
    <name type="scientific">Ricinus communis</name>
    <name type="common">Castor bean</name>
    <dbReference type="NCBI Taxonomy" id="3988"/>
    <lineage>
        <taxon>Eukaryota</taxon>
        <taxon>Viridiplantae</taxon>
        <taxon>Streptophyta</taxon>
        <taxon>Embryophyta</taxon>
        <taxon>Tracheophyta</taxon>
        <taxon>Spermatophyta</taxon>
        <taxon>Magnoliopsida</taxon>
        <taxon>eudicotyledons</taxon>
        <taxon>Gunneridae</taxon>
        <taxon>Pentapetalae</taxon>
        <taxon>rosids</taxon>
        <taxon>fabids</taxon>
        <taxon>Malpighiales</taxon>
        <taxon>Euphorbiaceae</taxon>
        <taxon>Acalyphoideae</taxon>
        <taxon>Acalypheae</taxon>
        <taxon>Ricinus</taxon>
    </lineage>
</organism>
<dbReference type="EMBL" id="EQ988188">
    <property type="protein sequence ID" value="EEF23056.1"/>
    <property type="molecule type" value="Genomic_DNA"/>
</dbReference>
<gene>
    <name evidence="1" type="ORF">RCOM_2073960</name>
</gene>
<dbReference type="Proteomes" id="UP000008311">
    <property type="component" value="Unassembled WGS sequence"/>
</dbReference>
<dbReference type="InParanoid" id="B9TM57"/>
<sequence length="61" mass="6760">MLRILRRPSRGSDSSAARRAAINGILDPGFDLGEGSWLPHMQTASRLPMKPAAIRSIHRYC</sequence>
<proteinExistence type="predicted"/>
<evidence type="ECO:0000313" key="2">
    <source>
        <dbReference type="Proteomes" id="UP000008311"/>
    </source>
</evidence>
<protein>
    <submittedName>
        <fullName evidence="1">Uncharacterized protein</fullName>
    </submittedName>
</protein>
<accession>B9TM57</accession>